<dbReference type="Pfam" id="PF21382">
    <property type="entry name" value="IntS9_C"/>
    <property type="match status" value="5"/>
</dbReference>
<keyword evidence="4" id="KW-0539">Nucleus</keyword>
<dbReference type="EMBL" id="JARGEI010000002">
    <property type="protein sequence ID" value="KAJ8735178.1"/>
    <property type="molecule type" value="Genomic_DNA"/>
</dbReference>
<protein>
    <recommendedName>
        <fullName evidence="5">Beta-Casp domain-containing protein</fullName>
    </recommendedName>
</protein>
<evidence type="ECO:0000259" key="5">
    <source>
        <dbReference type="SMART" id="SM01027"/>
    </source>
</evidence>
<dbReference type="PANTHER" id="PTHR46094:SF1">
    <property type="entry name" value="INTEGRATOR COMPLEX SUBUNIT 9"/>
    <property type="match status" value="1"/>
</dbReference>
<dbReference type="InterPro" id="IPR022712">
    <property type="entry name" value="Beta_Casp"/>
</dbReference>
<dbReference type="Pfam" id="PF10996">
    <property type="entry name" value="Beta-Casp"/>
    <property type="match status" value="1"/>
</dbReference>
<keyword evidence="7" id="KW-1185">Reference proteome</keyword>
<dbReference type="InterPro" id="IPR048660">
    <property type="entry name" value="IntS9-like_C"/>
</dbReference>
<gene>
    <name evidence="6" type="ORF">PYW07_006798</name>
</gene>
<reference evidence="6" key="1">
    <citation type="submission" date="2023-03" db="EMBL/GenBank/DDBJ databases">
        <title>Chromosome-level genomes of two armyworms, Mythimna separata and Mythimna loreyi, provide insights into the biosynthesis and reception of sex pheromones.</title>
        <authorList>
            <person name="Zhao H."/>
        </authorList>
    </citation>
    <scope>NUCLEOTIDE SEQUENCE</scope>
    <source>
        <strain evidence="6">BeijingLab</strain>
        <tissue evidence="6">Pupa</tissue>
    </source>
</reference>
<evidence type="ECO:0000256" key="1">
    <source>
        <dbReference type="ARBA" id="ARBA00004123"/>
    </source>
</evidence>
<dbReference type="Proteomes" id="UP001231518">
    <property type="component" value="Chromosome 2"/>
</dbReference>
<evidence type="ECO:0000313" key="6">
    <source>
        <dbReference type="EMBL" id="KAJ8735178.1"/>
    </source>
</evidence>
<sequence length="861" mass="92479">MKLYCLSSDAAKPCFVLSFKELLIMLDCGLSAHSVLNFLPLPPVPSTRLASLPNYTPPHLNDPLLEGELKECCGRVFVDSIPEFCPPLDKVVDFSQLDVILISNYTCMMALPFITEDTGFKGQVYATEPTLQIGRFYLEELASWVAGAGGDGAAGAARRWKELLHVLPAPLALAARPRAWRRLFAPSSIARALARVRVVGYDERVDIYGALDATAVSSGFCLGSANWVLRSAHEKVAYVSGSSTLTTHPRPINQAALRGADLLVLAALTQTPAHNPDHMLGDLCVHATVTLRGGGSVLCPVYPSGVLYDLLECLSMHLDTAGLSSVPMYVVSPVADSSLAYSNILAEWVSVGKQARVYLPEEPFPHAALVRAGRLKHARSLHDDTFSADFRQPCVVFCGHPSLRFGAAVHLVELWASNPAHAIIFTEPDFPYLDALAPFQPLAMKAFHCPIDTSLNYSQANKLVRELRPRSLALPEQYAAAAGGAAPRPHIAADVPTVLLRRGAARPAGVRRGLARATLSGALAARVAPRDVRAGLRAAPLAASLRVRDSRVSLDVAPPGAPGLTRAAAPRLDWAAPDVEALVRALAREGVAEARVERGADGCIVHLPRHDTLVHVERHATHVFCEGDADVRQALRRAIAACLPHVRCGAPSPPACRTCDAPHTLVHVERHATHVFCEGDADVRQALRRAIAACLPHVRCGAPSPPACRTCDAPHTLVHVERHATHVFCEGDADVRQALRRAIAACLPHVATPTCARRCGAPSPPACRTCDAPHTLVHVERHATHVFCEGDADVRQALRRAIAACLPHVRCGAPSPPACRTCDAPHTLVHVERHATHVFCEGDADVRQALRRAIAACLPHV</sequence>
<keyword evidence="3" id="KW-0963">Cytoplasm</keyword>
<dbReference type="InterPro" id="IPR036866">
    <property type="entry name" value="RibonucZ/Hydroxyglut_hydro"/>
</dbReference>
<evidence type="ECO:0000256" key="3">
    <source>
        <dbReference type="ARBA" id="ARBA00022490"/>
    </source>
</evidence>
<dbReference type="GO" id="GO:0005737">
    <property type="term" value="C:cytoplasm"/>
    <property type="evidence" value="ECO:0007669"/>
    <property type="project" value="UniProtKB-SubCell"/>
</dbReference>
<dbReference type="SMART" id="SM01027">
    <property type="entry name" value="Beta-Casp"/>
    <property type="match status" value="1"/>
</dbReference>
<evidence type="ECO:0000313" key="7">
    <source>
        <dbReference type="Proteomes" id="UP001231518"/>
    </source>
</evidence>
<comment type="subcellular location">
    <subcellularLocation>
        <location evidence="2">Cytoplasm</location>
    </subcellularLocation>
    <subcellularLocation>
        <location evidence="1">Nucleus</location>
    </subcellularLocation>
</comment>
<dbReference type="SUPFAM" id="SSF56281">
    <property type="entry name" value="Metallo-hydrolase/oxidoreductase"/>
    <property type="match status" value="1"/>
</dbReference>
<dbReference type="InterPro" id="IPR027074">
    <property type="entry name" value="Integrator_9su"/>
</dbReference>
<organism evidence="6 7">
    <name type="scientific">Mythimna separata</name>
    <name type="common">Oriental armyworm</name>
    <name type="synonym">Pseudaletia separata</name>
    <dbReference type="NCBI Taxonomy" id="271217"/>
    <lineage>
        <taxon>Eukaryota</taxon>
        <taxon>Metazoa</taxon>
        <taxon>Ecdysozoa</taxon>
        <taxon>Arthropoda</taxon>
        <taxon>Hexapoda</taxon>
        <taxon>Insecta</taxon>
        <taxon>Pterygota</taxon>
        <taxon>Neoptera</taxon>
        <taxon>Endopterygota</taxon>
        <taxon>Lepidoptera</taxon>
        <taxon>Glossata</taxon>
        <taxon>Ditrysia</taxon>
        <taxon>Noctuoidea</taxon>
        <taxon>Noctuidae</taxon>
        <taxon>Noctuinae</taxon>
        <taxon>Hadenini</taxon>
        <taxon>Mythimna</taxon>
    </lineage>
</organism>
<evidence type="ECO:0000256" key="4">
    <source>
        <dbReference type="ARBA" id="ARBA00023242"/>
    </source>
</evidence>
<dbReference type="PANTHER" id="PTHR46094">
    <property type="entry name" value="INTEGRATOR COMPLEX SUBUNIT 9"/>
    <property type="match status" value="1"/>
</dbReference>
<comment type="caution">
    <text evidence="6">The sequence shown here is derived from an EMBL/GenBank/DDBJ whole genome shotgun (WGS) entry which is preliminary data.</text>
</comment>
<dbReference type="Gene3D" id="3.60.15.10">
    <property type="entry name" value="Ribonuclease Z/Hydroxyacylglutathione hydrolase-like"/>
    <property type="match status" value="1"/>
</dbReference>
<dbReference type="GO" id="GO:0032039">
    <property type="term" value="C:integrator complex"/>
    <property type="evidence" value="ECO:0007669"/>
    <property type="project" value="InterPro"/>
</dbReference>
<dbReference type="GO" id="GO:0034472">
    <property type="term" value="P:snRNA 3'-end processing"/>
    <property type="evidence" value="ECO:0007669"/>
    <property type="project" value="TreeGrafter"/>
</dbReference>
<evidence type="ECO:0000256" key="2">
    <source>
        <dbReference type="ARBA" id="ARBA00004496"/>
    </source>
</evidence>
<proteinExistence type="predicted"/>
<accession>A0AAD8E0M2</accession>
<name>A0AAD8E0M2_MYTSE</name>
<dbReference type="AlphaFoldDB" id="A0AAD8E0M2"/>
<feature type="domain" description="Beta-Casp" evidence="5">
    <location>
        <begin position="307"/>
        <end position="436"/>
    </location>
</feature>